<evidence type="ECO:0000256" key="6">
    <source>
        <dbReference type="ARBA" id="ARBA00023098"/>
    </source>
</evidence>
<dbReference type="Pfam" id="PF03061">
    <property type="entry name" value="4HBT"/>
    <property type="match status" value="2"/>
</dbReference>
<evidence type="ECO:0000313" key="12">
    <source>
        <dbReference type="RefSeq" id="XP_038864366.1"/>
    </source>
</evidence>
<keyword evidence="6" id="KW-0443">Lipid metabolism</keyword>
<dbReference type="GO" id="GO:0006637">
    <property type="term" value="P:acyl-CoA metabolic process"/>
    <property type="evidence" value="ECO:0007669"/>
    <property type="project" value="TreeGrafter"/>
</dbReference>
<dbReference type="GO" id="GO:0009062">
    <property type="term" value="P:fatty acid catabolic process"/>
    <property type="evidence" value="ECO:0007669"/>
    <property type="project" value="TreeGrafter"/>
</dbReference>
<feature type="domain" description="HotDog ACOT-type" evidence="10">
    <location>
        <begin position="186"/>
        <end position="300"/>
    </location>
</feature>
<dbReference type="InterPro" id="IPR040170">
    <property type="entry name" value="Cytosol_ACT"/>
</dbReference>
<dbReference type="GO" id="GO:0005829">
    <property type="term" value="C:cytosol"/>
    <property type="evidence" value="ECO:0007669"/>
    <property type="project" value="TreeGrafter"/>
</dbReference>
<dbReference type="EC" id="3.1.2.2" evidence="7"/>
<evidence type="ECO:0000256" key="1">
    <source>
        <dbReference type="ARBA" id="ARBA00004496"/>
    </source>
</evidence>
<keyword evidence="11" id="KW-1185">Reference proteome</keyword>
<dbReference type="AlphaFoldDB" id="A0A8U1BVA4"/>
<sequence length="342" mass="37808">MSGTQSQATASSLQICRIMRPDDANIVGNVHGGTILKMIEEAGCIIGTRHCNTQPGLSQDRCAAQLARVERTDFLYPMFIGEVAHVSAEITYASKHSVEVQVHVMSENILTGATKMTNRAALWYVPFSLENVNNVTEVPPIKYASPGQEEEGKKRYEAQKMERLETKERNGELLMPVSAPEPYTVGFSQSSLIHLVGPSDCTLHGFVHGGVTMKLMDEVAGIVAARHCKTNIVTASVDAINFHRKIMQGCVVTVSGRATFASNKSMEIEVFVDADPLIEAEKGKYRAVTAFFTYISLDMQGKPLPIPPMKLEGDGEQRRFEDGKMRYLQNKAKRLADKERQQ</sequence>
<feature type="active site" evidence="8">
    <location>
        <position position="25"/>
    </location>
</feature>
<dbReference type="PROSITE" id="PS51770">
    <property type="entry name" value="HOTDOG_ACOT"/>
    <property type="match status" value="2"/>
</dbReference>
<keyword evidence="2" id="KW-0719">Serine esterase</keyword>
<dbReference type="InterPro" id="IPR029069">
    <property type="entry name" value="HotDog_dom_sf"/>
</dbReference>
<dbReference type="GO" id="GO:0052816">
    <property type="term" value="F:long-chain fatty acyl-CoA hydrolase activity"/>
    <property type="evidence" value="ECO:0007669"/>
    <property type="project" value="TreeGrafter"/>
</dbReference>
<reference evidence="12" key="1">
    <citation type="submission" date="2025-08" db="UniProtKB">
        <authorList>
            <consortium name="RefSeq"/>
        </authorList>
    </citation>
    <scope>IDENTIFICATION</scope>
    <source>
        <tissue evidence="12">White muscle</tissue>
    </source>
</reference>
<evidence type="ECO:0000256" key="5">
    <source>
        <dbReference type="ARBA" id="ARBA00022801"/>
    </source>
</evidence>
<proteinExistence type="predicted"/>
<dbReference type="FunFam" id="3.10.129.10:FF:000009">
    <property type="entry name" value="Cytosolic acyl coenzyme A thioester hydrolase"/>
    <property type="match status" value="1"/>
</dbReference>
<name>A0A8U1BVA4_SALNM</name>
<dbReference type="PANTHER" id="PTHR11049:SF24">
    <property type="entry name" value="CYTOSOLIC ACYL COENZYME A THIOESTER HYDROLASE"/>
    <property type="match status" value="1"/>
</dbReference>
<dbReference type="CDD" id="cd03442">
    <property type="entry name" value="BFIT_BACH"/>
    <property type="match status" value="2"/>
</dbReference>
<dbReference type="PANTHER" id="PTHR11049">
    <property type="entry name" value="ACYL COENZYME A THIOESTER HYDROLASE"/>
    <property type="match status" value="1"/>
</dbReference>
<keyword evidence="5 12" id="KW-0378">Hydrolase</keyword>
<dbReference type="FunFam" id="3.10.129.10:FF:000010">
    <property type="entry name" value="Cytosolic acyl coenzyme A thioester hydrolase"/>
    <property type="match status" value="1"/>
</dbReference>
<dbReference type="GeneID" id="120059409"/>
<dbReference type="SUPFAM" id="SSF54637">
    <property type="entry name" value="Thioesterase/thiol ester dehydrase-isomerase"/>
    <property type="match status" value="2"/>
</dbReference>
<dbReference type="CTD" id="11332"/>
<comment type="subcellular location">
    <subcellularLocation>
        <location evidence="1">Cytoplasm</location>
    </subcellularLocation>
</comment>
<dbReference type="InterPro" id="IPR033120">
    <property type="entry name" value="HOTDOG_ACOT"/>
</dbReference>
<organism evidence="11 12">
    <name type="scientific">Salvelinus namaycush</name>
    <name type="common">Lake trout</name>
    <name type="synonym">Salmo namaycush</name>
    <dbReference type="NCBI Taxonomy" id="8040"/>
    <lineage>
        <taxon>Eukaryota</taxon>
        <taxon>Metazoa</taxon>
        <taxon>Chordata</taxon>
        <taxon>Craniata</taxon>
        <taxon>Vertebrata</taxon>
        <taxon>Euteleostomi</taxon>
        <taxon>Actinopterygii</taxon>
        <taxon>Neopterygii</taxon>
        <taxon>Teleostei</taxon>
        <taxon>Protacanthopterygii</taxon>
        <taxon>Salmoniformes</taxon>
        <taxon>Salmonidae</taxon>
        <taxon>Salmoninae</taxon>
        <taxon>Salvelinus</taxon>
    </lineage>
</organism>
<feature type="compositionally biased region" description="Basic and acidic residues" evidence="9">
    <location>
        <begin position="311"/>
        <end position="325"/>
    </location>
</feature>
<gene>
    <name evidence="12" type="primary">acot7</name>
</gene>
<evidence type="ECO:0000256" key="7">
    <source>
        <dbReference type="ARBA" id="ARBA00038848"/>
    </source>
</evidence>
<keyword evidence="3" id="KW-0963">Cytoplasm</keyword>
<dbReference type="Proteomes" id="UP000808372">
    <property type="component" value="Chromosome 14"/>
</dbReference>
<evidence type="ECO:0000256" key="2">
    <source>
        <dbReference type="ARBA" id="ARBA00022487"/>
    </source>
</evidence>
<dbReference type="RefSeq" id="XP_038864366.1">
    <property type="nucleotide sequence ID" value="XM_039008438.1"/>
</dbReference>
<evidence type="ECO:0000256" key="9">
    <source>
        <dbReference type="SAM" id="MobiDB-lite"/>
    </source>
</evidence>
<dbReference type="GO" id="GO:0052689">
    <property type="term" value="F:carboxylic ester hydrolase activity"/>
    <property type="evidence" value="ECO:0007669"/>
    <property type="project" value="UniProtKB-KW"/>
</dbReference>
<feature type="active site" evidence="8">
    <location>
        <position position="217"/>
    </location>
</feature>
<dbReference type="InterPro" id="IPR006683">
    <property type="entry name" value="Thioestr_dom"/>
</dbReference>
<evidence type="ECO:0000256" key="8">
    <source>
        <dbReference type="PIRSR" id="PIRSR640170-1"/>
    </source>
</evidence>
<feature type="domain" description="HotDog ACOT-type" evidence="10">
    <location>
        <begin position="9"/>
        <end position="130"/>
    </location>
</feature>
<keyword evidence="4" id="KW-0677">Repeat</keyword>
<evidence type="ECO:0000256" key="3">
    <source>
        <dbReference type="ARBA" id="ARBA00022490"/>
    </source>
</evidence>
<dbReference type="Gene3D" id="3.10.129.10">
    <property type="entry name" value="Hotdog Thioesterase"/>
    <property type="match status" value="2"/>
</dbReference>
<accession>A0A8U1BVA4</accession>
<evidence type="ECO:0000259" key="10">
    <source>
        <dbReference type="PROSITE" id="PS51770"/>
    </source>
</evidence>
<evidence type="ECO:0000313" key="11">
    <source>
        <dbReference type="Proteomes" id="UP000808372"/>
    </source>
</evidence>
<protein>
    <recommendedName>
        <fullName evidence="7">palmitoyl-CoA hydrolase</fullName>
        <ecNumber evidence="7">3.1.2.2</ecNumber>
    </recommendedName>
</protein>
<feature type="region of interest" description="Disordered" evidence="9">
    <location>
        <begin position="306"/>
        <end position="342"/>
    </location>
</feature>
<evidence type="ECO:0000256" key="4">
    <source>
        <dbReference type="ARBA" id="ARBA00022737"/>
    </source>
</evidence>